<organism evidence="1 2">
    <name type="scientific">Williamsia sterculiae</name>
    <dbReference type="NCBI Taxonomy" id="1344003"/>
    <lineage>
        <taxon>Bacteria</taxon>
        <taxon>Bacillati</taxon>
        <taxon>Actinomycetota</taxon>
        <taxon>Actinomycetes</taxon>
        <taxon>Mycobacteriales</taxon>
        <taxon>Nocardiaceae</taxon>
        <taxon>Williamsia</taxon>
    </lineage>
</organism>
<evidence type="ECO:0000313" key="2">
    <source>
        <dbReference type="Proteomes" id="UP000186218"/>
    </source>
</evidence>
<proteinExistence type="predicted"/>
<dbReference type="Proteomes" id="UP000186218">
    <property type="component" value="Unassembled WGS sequence"/>
</dbReference>
<keyword evidence="2" id="KW-1185">Reference proteome</keyword>
<dbReference type="RefSeq" id="WP_076482719.1">
    <property type="nucleotide sequence ID" value="NZ_FTNT01000014.1"/>
</dbReference>
<protein>
    <submittedName>
        <fullName evidence="1">Uncharacterized protein</fullName>
    </submittedName>
</protein>
<sequence length="122" mass="13030">MRHRLDGGPTDARFAPVCRIINGDLMLNASGIALITGVPADQITDTVGDAAAVLGELFPRDLPHEWQEAGQRRLDEAATHTGSEELVLNLEWLAAREGFQATGVVDDDGFGLDLIDPEPGAQ</sequence>
<gene>
    <name evidence="1" type="ORF">SAMN05445060_3929</name>
</gene>
<evidence type="ECO:0000313" key="1">
    <source>
        <dbReference type="EMBL" id="SIS22232.1"/>
    </source>
</evidence>
<accession>A0A1N7HBP0</accession>
<name>A0A1N7HBP0_9NOCA</name>
<dbReference type="AlphaFoldDB" id="A0A1N7HBP0"/>
<dbReference type="EMBL" id="FTNT01000014">
    <property type="protein sequence ID" value="SIS22232.1"/>
    <property type="molecule type" value="Genomic_DNA"/>
</dbReference>
<dbReference type="STRING" id="1344003.SAMN05445060_3929"/>
<reference evidence="1 2" key="1">
    <citation type="submission" date="2017-01" db="EMBL/GenBank/DDBJ databases">
        <authorList>
            <person name="Mah S.A."/>
            <person name="Swanson W.J."/>
            <person name="Moy G.W."/>
            <person name="Vacquier V.D."/>
        </authorList>
    </citation>
    <scope>NUCLEOTIDE SEQUENCE [LARGE SCALE GENOMIC DNA]</scope>
    <source>
        <strain evidence="1 2">CPCC 203464</strain>
    </source>
</reference>